<evidence type="ECO:0000259" key="1">
    <source>
        <dbReference type="Pfam" id="PF07171"/>
    </source>
</evidence>
<evidence type="ECO:0000259" key="2">
    <source>
        <dbReference type="Pfam" id="PF07364"/>
    </source>
</evidence>
<dbReference type="InterPro" id="IPR015995">
    <property type="entry name" value="MlrC_N"/>
</dbReference>
<keyword evidence="4" id="KW-1185">Reference proteome</keyword>
<accession>A0ABU5TC56</accession>
<dbReference type="EMBL" id="JAYGGQ010000025">
    <property type="protein sequence ID" value="MEA5457269.1"/>
    <property type="molecule type" value="Genomic_DNA"/>
</dbReference>
<dbReference type="Pfam" id="PF07364">
    <property type="entry name" value="DUF1485"/>
    <property type="match status" value="1"/>
</dbReference>
<dbReference type="RefSeq" id="WP_323281181.1">
    <property type="nucleotide sequence ID" value="NZ_JAYGGQ010000025.1"/>
</dbReference>
<gene>
    <name evidence="3" type="ORF">SPF06_21340</name>
</gene>
<dbReference type="InterPro" id="IPR010799">
    <property type="entry name" value="MlrC_C"/>
</dbReference>
<evidence type="ECO:0000313" key="3">
    <source>
        <dbReference type="EMBL" id="MEA5457269.1"/>
    </source>
</evidence>
<dbReference type="Proteomes" id="UP001304769">
    <property type="component" value="Unassembled WGS sequence"/>
</dbReference>
<feature type="domain" description="Microcystin LR degradation protein MlrC C-terminal" evidence="1">
    <location>
        <begin position="306"/>
        <end position="480"/>
    </location>
</feature>
<evidence type="ECO:0000313" key="4">
    <source>
        <dbReference type="Proteomes" id="UP001304769"/>
    </source>
</evidence>
<feature type="domain" description="Microcystin LR degradation protein MlrC N-terminal" evidence="2">
    <location>
        <begin position="5"/>
        <end position="296"/>
    </location>
</feature>
<proteinExistence type="predicted"/>
<protein>
    <submittedName>
        <fullName evidence="3">M81 family metallopeptidase</fullName>
    </submittedName>
</protein>
<name>A0ABU5TC56_9MICC</name>
<reference evidence="3 4" key="1">
    <citation type="submission" date="2023-12" db="EMBL/GenBank/DDBJ databases">
        <title>Sinomonas terricola sp. nov, isolated from litchi orchard soil in Guangdong, PR China.</title>
        <authorList>
            <person name="Jiaxin W."/>
            <person name="Yang Z."/>
            <person name="Honghui Z."/>
        </authorList>
    </citation>
    <scope>NUCLEOTIDE SEQUENCE [LARGE SCALE GENOMIC DNA]</scope>
    <source>
        <strain evidence="3 4">JGH33</strain>
    </source>
</reference>
<comment type="caution">
    <text evidence="3">The sequence shown here is derived from an EMBL/GenBank/DDBJ whole genome shotgun (WGS) entry which is preliminary data.</text>
</comment>
<dbReference type="Pfam" id="PF07171">
    <property type="entry name" value="MlrC_C"/>
    <property type="match status" value="1"/>
</dbReference>
<organism evidence="3 4">
    <name type="scientific">Sinomonas terricola</name>
    <dbReference type="NCBI Taxonomy" id="3110330"/>
    <lineage>
        <taxon>Bacteria</taxon>
        <taxon>Bacillati</taxon>
        <taxon>Actinomycetota</taxon>
        <taxon>Actinomycetes</taxon>
        <taxon>Micrococcales</taxon>
        <taxon>Micrococcaceae</taxon>
        <taxon>Sinomonas</taxon>
    </lineage>
</organism>
<sequence length="489" mass="51414">MSRPRIAVAGMWHETNIYGPHAATLDRFDEYELLEGDDIIGRHRGVKTVIGGFLDGIHRMEAEAVPTLSAGAWPGGPAPRHVMNALLDRLRQWLALAMQEGPLAGVLLNLHGAMTAEGFPDVEAETVRAARSIVGPETPVGAVLDLHANPTPAFVEQCNVVICYDTYPHVDMWDRGLEVATLIGEAVQGRRLRTAIRRTPLLTVPPSQGTADEPMKGIRLRADQKASMGTERVSICAGFAYTLPERIGLSALVVHDEDRTSVAEHLAEAVVADIDACAEQFKVTRPTVAEAVAEALAEDATTPVILADLADNIGGGSAGDGTALLAALLDRGARGALAIIADPEVAALAHASGEDTTITCRLGGKSDSLHGAPIEVTARVARTTPGVYTASGSYMTGQTFRMGPTAVLEIGDGAATVLVNTRPTPPFHREQFTHAGVDPSQASVIVAKGALAWRSAYGEDAGTVIEVDTPGACALDVEALRKAASEPRP</sequence>